<reference evidence="3" key="2">
    <citation type="submission" date="2010-04" db="EMBL/GenBank/DDBJ databases">
        <title>Genome sequence of Salinibacter ruber M8.</title>
        <authorList>
            <consortium name="Genoscope"/>
        </authorList>
    </citation>
    <scope>NUCLEOTIDE SEQUENCE [LARGE SCALE GENOMIC DNA]</scope>
    <source>
        <strain evidence="3">M8</strain>
    </source>
</reference>
<name>D5H518_SALRM</name>
<dbReference type="KEGG" id="srm:SRM_00202"/>
<feature type="region of interest" description="Disordered" evidence="1">
    <location>
        <begin position="1"/>
        <end position="72"/>
    </location>
</feature>
<evidence type="ECO:0000313" key="2">
    <source>
        <dbReference type="EMBL" id="CBH23123.1"/>
    </source>
</evidence>
<protein>
    <submittedName>
        <fullName evidence="2">Uncharacterized protein</fullName>
    </submittedName>
</protein>
<dbReference type="HOGENOM" id="CLU_2720011_0_0_10"/>
<feature type="compositionally biased region" description="Basic residues" evidence="1">
    <location>
        <begin position="1"/>
        <end position="11"/>
    </location>
</feature>
<feature type="compositionally biased region" description="Low complexity" evidence="1">
    <location>
        <begin position="21"/>
        <end position="39"/>
    </location>
</feature>
<organism evidence="2 3">
    <name type="scientific">Salinibacter ruber (strain M8)</name>
    <dbReference type="NCBI Taxonomy" id="761659"/>
    <lineage>
        <taxon>Bacteria</taxon>
        <taxon>Pseudomonadati</taxon>
        <taxon>Rhodothermota</taxon>
        <taxon>Rhodothermia</taxon>
        <taxon>Rhodothermales</taxon>
        <taxon>Salinibacteraceae</taxon>
        <taxon>Salinibacter</taxon>
    </lineage>
</organism>
<dbReference type="Proteomes" id="UP000000933">
    <property type="component" value="Chromosome"/>
</dbReference>
<reference evidence="2 3" key="1">
    <citation type="journal article" date="2010" name="ISME J.">
        <title>Fine-scale evolution: genomic, phenotypic and ecological differentiation in two coexisting Salinibacter ruber strains.</title>
        <authorList>
            <person name="Pena A."/>
            <person name="Teeling H."/>
            <person name="Huerta-Cepas J."/>
            <person name="Santos F."/>
            <person name="Yarza P."/>
            <person name="Brito-Echeverria J."/>
            <person name="Lucio M."/>
            <person name="Schmitt-Kopplin P."/>
            <person name="Meseguer I."/>
            <person name="Schenowitz C."/>
            <person name="Dossat C."/>
            <person name="Barbe V."/>
            <person name="Dopazo J."/>
            <person name="Rossello-Mora R."/>
            <person name="Schuler M."/>
            <person name="Glockner F.O."/>
            <person name="Amann R."/>
            <person name="Gabaldon T."/>
            <person name="Anton J."/>
        </authorList>
    </citation>
    <scope>NUCLEOTIDE SEQUENCE [LARGE SCALE GENOMIC DNA]</scope>
    <source>
        <strain evidence="2 3">M8</strain>
    </source>
</reference>
<proteinExistence type="predicted"/>
<gene>
    <name evidence="2" type="ordered locus">SRM_00202</name>
</gene>
<evidence type="ECO:0000313" key="3">
    <source>
        <dbReference type="Proteomes" id="UP000000933"/>
    </source>
</evidence>
<evidence type="ECO:0000256" key="1">
    <source>
        <dbReference type="SAM" id="MobiDB-lite"/>
    </source>
</evidence>
<dbReference type="AlphaFoldDB" id="D5H518"/>
<sequence length="72" mass="7452">MASCRSRRPFSRRSEARRSGEGLLPGPAGLRAGPRRGTGTVSGREGDLQAATGGVHEGMPPVQVSVKTEAPP</sequence>
<accession>D5H518</accession>
<dbReference type="EMBL" id="FP565814">
    <property type="protein sequence ID" value="CBH23123.1"/>
    <property type="molecule type" value="Genomic_DNA"/>
</dbReference>